<name>A0A087BE68_9BIFI</name>
<evidence type="ECO:0000256" key="2">
    <source>
        <dbReference type="ARBA" id="ARBA00022759"/>
    </source>
</evidence>
<evidence type="ECO:0000256" key="1">
    <source>
        <dbReference type="ARBA" id="ARBA00022722"/>
    </source>
</evidence>
<dbReference type="GO" id="GO:0004519">
    <property type="term" value="F:endonuclease activity"/>
    <property type="evidence" value="ECO:0007669"/>
    <property type="project" value="UniProtKB-KW"/>
</dbReference>
<dbReference type="EC" id="3.1.-.-" evidence="6"/>
<dbReference type="EMBL" id="JGZB01000002">
    <property type="protein sequence ID" value="KFI69318.1"/>
    <property type="molecule type" value="Genomic_DNA"/>
</dbReference>
<evidence type="ECO:0000256" key="6">
    <source>
        <dbReference type="PIRNR" id="PIRNR018267"/>
    </source>
</evidence>
<keyword evidence="2 6" id="KW-0255">Endonuclease</keyword>
<proteinExistence type="inferred from homology"/>
<dbReference type="AlphaFoldDB" id="A0A087BE68"/>
<dbReference type="SUPFAM" id="SSF52980">
    <property type="entry name" value="Restriction endonuclease-like"/>
    <property type="match status" value="1"/>
</dbReference>
<evidence type="ECO:0000256" key="5">
    <source>
        <dbReference type="ARBA" id="ARBA00023204"/>
    </source>
</evidence>
<dbReference type="CDD" id="cd00221">
    <property type="entry name" value="Vsr"/>
    <property type="match status" value="1"/>
</dbReference>
<keyword evidence="1 6" id="KW-0540">Nuclease</keyword>
<dbReference type="NCBIfam" id="TIGR00632">
    <property type="entry name" value="vsr"/>
    <property type="match status" value="1"/>
</dbReference>
<dbReference type="InterPro" id="IPR004603">
    <property type="entry name" value="DNA_mismatch_endonuc_vsr"/>
</dbReference>
<dbReference type="GO" id="GO:0016787">
    <property type="term" value="F:hydrolase activity"/>
    <property type="evidence" value="ECO:0007669"/>
    <property type="project" value="UniProtKB-KW"/>
</dbReference>
<keyword evidence="5 6" id="KW-0234">DNA repair</keyword>
<accession>A0A087BE68</accession>
<dbReference type="GO" id="GO:0006298">
    <property type="term" value="P:mismatch repair"/>
    <property type="evidence" value="ECO:0007669"/>
    <property type="project" value="UniProtKB-UniRule"/>
</dbReference>
<evidence type="ECO:0000313" key="8">
    <source>
        <dbReference type="Proteomes" id="UP000029052"/>
    </source>
</evidence>
<evidence type="ECO:0000256" key="4">
    <source>
        <dbReference type="ARBA" id="ARBA00022801"/>
    </source>
</evidence>
<keyword evidence="8" id="KW-1185">Reference proteome</keyword>
<organism evidence="7 8">
    <name type="scientific">Bifidobacterium magnum</name>
    <dbReference type="NCBI Taxonomy" id="1692"/>
    <lineage>
        <taxon>Bacteria</taxon>
        <taxon>Bacillati</taxon>
        <taxon>Actinomycetota</taxon>
        <taxon>Actinomycetes</taxon>
        <taxon>Bifidobacteriales</taxon>
        <taxon>Bifidobacteriaceae</taxon>
        <taxon>Bifidobacterium</taxon>
    </lineage>
</organism>
<protein>
    <recommendedName>
        <fullName evidence="6">Very short patch repair endonuclease</fullName>
        <ecNumber evidence="6">3.1.-.-</ecNumber>
    </recommendedName>
</protein>
<dbReference type="eggNOG" id="COG3727">
    <property type="taxonomic scope" value="Bacteria"/>
</dbReference>
<comment type="function">
    <text evidence="6">May nick specific sequences that contain T:G mispairs resulting from m5C-deamination.</text>
</comment>
<keyword evidence="4 6" id="KW-0378">Hydrolase</keyword>
<comment type="similarity">
    <text evidence="6">Belongs to the vsr family.</text>
</comment>
<comment type="caution">
    <text evidence="7">The sequence shown here is derived from an EMBL/GenBank/DDBJ whole genome shotgun (WGS) entry which is preliminary data.</text>
</comment>
<dbReference type="RefSeq" id="WP_022859695.1">
    <property type="nucleotide sequence ID" value="NZ_JGZB01000002.1"/>
</dbReference>
<dbReference type="Proteomes" id="UP000029052">
    <property type="component" value="Unassembled WGS sequence"/>
</dbReference>
<reference evidence="7 8" key="1">
    <citation type="submission" date="2014-03" db="EMBL/GenBank/DDBJ databases">
        <title>Genomics of Bifidobacteria.</title>
        <authorList>
            <person name="Ventura M."/>
            <person name="Milani C."/>
            <person name="Lugli G.A."/>
        </authorList>
    </citation>
    <scope>NUCLEOTIDE SEQUENCE [LARGE SCALE GENOMIC DNA]</scope>
    <source>
        <strain evidence="7 8">LMG 11591</strain>
    </source>
</reference>
<dbReference type="Pfam" id="PF03852">
    <property type="entry name" value="Vsr"/>
    <property type="match status" value="1"/>
</dbReference>
<evidence type="ECO:0000256" key="3">
    <source>
        <dbReference type="ARBA" id="ARBA00022763"/>
    </source>
</evidence>
<dbReference type="InterPro" id="IPR011335">
    <property type="entry name" value="Restrct_endonuc-II-like"/>
</dbReference>
<dbReference type="PIRSF" id="PIRSF018267">
    <property type="entry name" value="VSR_endonuc"/>
    <property type="match status" value="1"/>
</dbReference>
<sequence length="138" mass="16561">MTDIVSADKRSQIMSRIRSKNTKPEIVVRKYLFSRGLRYRINVRKLPGTPDIVLRKYKTVIFVNGCFWHHHDCEKFHWPKSNVEFWTEKITRNERRDKRNHSELAEAGWNVVTVWECELKKSLLEDTLQRVYNEVVEG</sequence>
<evidence type="ECO:0000313" key="7">
    <source>
        <dbReference type="EMBL" id="KFI69318.1"/>
    </source>
</evidence>
<gene>
    <name evidence="7" type="ORF">BMAGN_1089</name>
</gene>
<dbReference type="Gene3D" id="3.40.960.10">
    <property type="entry name" value="VSR Endonuclease"/>
    <property type="match status" value="1"/>
</dbReference>
<keyword evidence="3 6" id="KW-0227">DNA damage</keyword>